<feature type="transmembrane region" description="Helical" evidence="1">
    <location>
        <begin position="12"/>
        <end position="36"/>
    </location>
</feature>
<dbReference type="OrthoDB" id="39751at10239"/>
<dbReference type="RefSeq" id="YP_009204226.1">
    <property type="nucleotide sequence ID" value="NC_028861.1"/>
</dbReference>
<evidence type="ECO:0000256" key="1">
    <source>
        <dbReference type="SAM" id="Phobius"/>
    </source>
</evidence>
<sequence>MTTTQGIVVGSIIGGLSMLALFVEPPAVMVALFGWVRGNFTRGRHHLHPLWPARPFEWERPTVEQIRARLEREATPAAWLTIVPDVEPFRATIRDALAGIAG</sequence>
<evidence type="ECO:0000313" key="3">
    <source>
        <dbReference type="Proteomes" id="UP000203806"/>
    </source>
</evidence>
<evidence type="ECO:0000313" key="2">
    <source>
        <dbReference type="EMBL" id="AKF14472.1"/>
    </source>
</evidence>
<keyword evidence="1" id="KW-0812">Transmembrane</keyword>
<protein>
    <submittedName>
        <fullName evidence="2">Uncharacterized protein</fullName>
    </submittedName>
</protein>
<dbReference type="Proteomes" id="UP000203806">
    <property type="component" value="Segment"/>
</dbReference>
<keyword evidence="3" id="KW-1185">Reference proteome</keyword>
<accession>A0A0F6SJM4</accession>
<dbReference type="EMBL" id="KR080197">
    <property type="protein sequence ID" value="AKF14472.1"/>
    <property type="molecule type" value="Genomic_DNA"/>
</dbReference>
<dbReference type="KEGG" id="vg:26630817"/>
<keyword evidence="1" id="KW-0472">Membrane</keyword>
<organism evidence="2 3">
    <name type="scientific">Mycobacterium phage FlagStaff</name>
    <dbReference type="NCBI Taxonomy" id="1647304"/>
    <lineage>
        <taxon>Viruses</taxon>
        <taxon>Duplodnaviria</taxon>
        <taxon>Heunggongvirae</taxon>
        <taxon>Uroviricota</taxon>
        <taxon>Caudoviricetes</taxon>
        <taxon>Gclasvirinae</taxon>
        <taxon>Avocadovirus</taxon>
        <taxon>Avocadovirus flagstaff</taxon>
    </lineage>
</organism>
<proteinExistence type="predicted"/>
<dbReference type="GeneID" id="26630817"/>
<name>A0A0F6SJM4_9CAUD</name>
<keyword evidence="1" id="KW-1133">Transmembrane helix</keyword>
<gene>
    <name evidence="2" type="primary">35</name>
    <name evidence="2" type="ORF">SEA_FLAGSTAFF_35</name>
</gene>
<reference evidence="2 3" key="1">
    <citation type="journal article" date="2015" name="Genome Announc.">
        <title>Genome Sequences of Cluster G Mycobacteriophages Cambiare, FlagStaff, and MOOREtheMARYer.</title>
        <authorList>
            <person name="Pope W.H."/>
            <person name="Augustine D.A."/>
            <person name="Carroll D.C."/>
            <person name="Duncan J.C."/>
            <person name="Harwi K.M."/>
            <person name="Howry R."/>
            <person name="Jagessar B."/>
            <person name="Lum B.A."/>
            <person name="Meinert J.W."/>
            <person name="Migliozzi J.S."/>
            <person name="Milliken K.A."/>
            <person name="Mitchell C.J."/>
            <person name="Nalatwad A.S."/>
            <person name="Orlandini K.C."/>
            <person name="Rhein M.J."/>
            <person name="Saravanan V."/>
            <person name="Seese B.A."/>
            <person name="Schiebel J.G."/>
            <person name="Thomas K.B."/>
            <person name="Adkins N.L."/>
            <person name="Cohen K.L."/>
            <person name="Iyengar V.B."/>
            <person name="Kim H."/>
            <person name="Kramer Z.J."/>
            <person name="Montgomery M.T."/>
            <person name="Schafer C.E."/>
            <person name="Wilkes K.E."/>
            <person name="Grubb S.R."/>
            <person name="Warner M.H."/>
            <person name="Bowman C.A."/>
            <person name="Russell D.A."/>
            <person name="Hatfull G.F."/>
        </authorList>
    </citation>
    <scope>NUCLEOTIDE SEQUENCE [LARGE SCALE GENOMIC DNA]</scope>
</reference>